<reference evidence="2 3" key="1">
    <citation type="submission" date="2022-08" db="EMBL/GenBank/DDBJ databases">
        <title>Genome Sequence of the sulphate-reducing bacterium, Pseudodesulfovibrio sp. SYK.</title>
        <authorList>
            <person name="Kondo R."/>
            <person name="Kataoka T."/>
        </authorList>
    </citation>
    <scope>NUCLEOTIDE SEQUENCE [LARGE SCALE GENOMIC DNA]</scope>
    <source>
        <strain evidence="2 3">SYK</strain>
    </source>
</reference>
<dbReference type="RefSeq" id="WP_281761206.1">
    <property type="nucleotide sequence ID" value="NZ_AP026709.1"/>
</dbReference>
<dbReference type="InterPro" id="IPR046160">
    <property type="entry name" value="DUF6162"/>
</dbReference>
<evidence type="ECO:0000313" key="2">
    <source>
        <dbReference type="EMBL" id="BDQ38712.1"/>
    </source>
</evidence>
<proteinExistence type="predicted"/>
<feature type="transmembrane region" description="Helical" evidence="1">
    <location>
        <begin position="25"/>
        <end position="43"/>
    </location>
</feature>
<evidence type="ECO:0000256" key="1">
    <source>
        <dbReference type="SAM" id="Phobius"/>
    </source>
</evidence>
<protein>
    <submittedName>
        <fullName evidence="2">Uncharacterized protein</fullName>
    </submittedName>
</protein>
<name>A0ABN6S604_9BACT</name>
<evidence type="ECO:0000313" key="3">
    <source>
        <dbReference type="Proteomes" id="UP001317742"/>
    </source>
</evidence>
<keyword evidence="3" id="KW-1185">Reference proteome</keyword>
<keyword evidence="1" id="KW-0812">Transmembrane</keyword>
<dbReference type="Pfam" id="PF19659">
    <property type="entry name" value="DUF6162"/>
    <property type="match status" value="1"/>
</dbReference>
<sequence length="218" mass="24262">MDEKIRVTQCEVVVPPAGGTFETQLVVIVAFVTIVLCGCGILLRSSGAEEYTVPAWQVDAFSDLQPEELAIFNALLTSAPEIEMIHEDEFDWPSVTELAEAQLPPFVQDSSWRSDGSYHWIRNIISTEDKHIVLYMGNPGDDIKTGSFLLVMLHDHIKKQGNAGVASHVPFEVWIHPSSSPSFPGMSTDQALINGGWREVVARKGEREMKKSRGEDYF</sequence>
<gene>
    <name evidence="2" type="ORF">SYK_30720</name>
</gene>
<keyword evidence="1" id="KW-0472">Membrane</keyword>
<accession>A0ABN6S604</accession>
<organism evidence="2 3">
    <name type="scientific">Pseudodesulfovibrio nedwellii</name>
    <dbReference type="NCBI Taxonomy" id="2973072"/>
    <lineage>
        <taxon>Bacteria</taxon>
        <taxon>Pseudomonadati</taxon>
        <taxon>Thermodesulfobacteriota</taxon>
        <taxon>Desulfovibrionia</taxon>
        <taxon>Desulfovibrionales</taxon>
        <taxon>Desulfovibrionaceae</taxon>
    </lineage>
</organism>
<dbReference type="Proteomes" id="UP001317742">
    <property type="component" value="Chromosome"/>
</dbReference>
<keyword evidence="1" id="KW-1133">Transmembrane helix</keyword>
<dbReference type="EMBL" id="AP026709">
    <property type="protein sequence ID" value="BDQ38712.1"/>
    <property type="molecule type" value="Genomic_DNA"/>
</dbReference>